<dbReference type="EMBL" id="CP042326">
    <property type="protein sequence ID" value="QDZ39493.1"/>
    <property type="molecule type" value="Genomic_DNA"/>
</dbReference>
<name>A0A5B8NJK4_9CHRO</name>
<evidence type="ECO:0000313" key="1">
    <source>
        <dbReference type="EMBL" id="QDZ39493.1"/>
    </source>
</evidence>
<dbReference type="InterPro" id="IPR027417">
    <property type="entry name" value="P-loop_NTPase"/>
</dbReference>
<dbReference type="Proteomes" id="UP000318453">
    <property type="component" value="Chromosome"/>
</dbReference>
<protein>
    <submittedName>
        <fullName evidence="1">WYL domain-containing protein</fullName>
    </submittedName>
</protein>
<dbReference type="Gene3D" id="3.40.50.300">
    <property type="entry name" value="P-loop containing nucleotide triphosphate hydrolases"/>
    <property type="match status" value="1"/>
</dbReference>
<dbReference type="KEGG" id="enn:FRE64_05875"/>
<dbReference type="Pfam" id="PF13671">
    <property type="entry name" value="AAA_33"/>
    <property type="match status" value="1"/>
</dbReference>
<reference evidence="1" key="1">
    <citation type="submission" date="2019-08" db="EMBL/GenBank/DDBJ databases">
        <title>Carotenoids and Carotenoid Binding Proteins in the Halophilic Cyanobacterium Euhalothece sp. ZM00.</title>
        <authorList>
            <person name="Cho S.M."/>
            <person name="Song J.Y."/>
            <person name="Park Y.-I."/>
        </authorList>
    </citation>
    <scope>NUCLEOTIDE SEQUENCE [LARGE SCALE GENOMIC DNA]</scope>
    <source>
        <strain evidence="1">Z-M001</strain>
    </source>
</reference>
<dbReference type="RefSeq" id="WP_146295095.1">
    <property type="nucleotide sequence ID" value="NZ_CP042326.1"/>
</dbReference>
<evidence type="ECO:0000313" key="2">
    <source>
        <dbReference type="Proteomes" id="UP000318453"/>
    </source>
</evidence>
<dbReference type="SUPFAM" id="SSF52540">
    <property type="entry name" value="P-loop containing nucleoside triphosphate hydrolases"/>
    <property type="match status" value="1"/>
</dbReference>
<organism evidence="1 2">
    <name type="scientific">Euhalothece natronophila Z-M001</name>
    <dbReference type="NCBI Taxonomy" id="522448"/>
    <lineage>
        <taxon>Bacteria</taxon>
        <taxon>Bacillati</taxon>
        <taxon>Cyanobacteriota</taxon>
        <taxon>Cyanophyceae</taxon>
        <taxon>Oscillatoriophycideae</taxon>
        <taxon>Chroococcales</taxon>
        <taxon>Halothecacae</taxon>
        <taxon>Halothece cluster</taxon>
        <taxon>Euhalothece</taxon>
    </lineage>
</organism>
<accession>A0A5B8NJK4</accession>
<gene>
    <name evidence="1" type="ORF">FRE64_05875</name>
</gene>
<dbReference type="OrthoDB" id="484613at2"/>
<sequence length="678" mass="79060">MFCHILIGCPSSGKSTLAEAITEYDPNYRIVSTDQIRKKLFGDETIQGQWSKIEAEVFHEIETSIQAGYPIIYDATNYKRPWRIALLEKLNQYQGVKWLGWYLKTPLQTCLFWNSQRERQVPDHVIKRMSASLKQFPPIVAEGFDTVYPLNPLLKTSLIKQFQNKQKAFDRSLINRQNRIQKVTRHNYSELIDFERLLYLIRLLITYPGIGNLQNTDPDTVKEIIGNTNKFKTDIEEICAFMSKIIDPIYADYKKIEKDLQWLEENGIIGKADIRTDFNLTLSEEFEANTHSYSDVEPFQRLMKTIRLIIHEPFIWDREKGTLDSLVARMQQENLVGYNFRDSLRKDIEKILKPYGILPDFPMKRGYFAGTAILSTTDLVRVFHLLEAQAKSFNDPVDLQVYNKFQERMEMAKLAQSDHYPVRAIHNRNIVNLEMLSDSAIAQSTQEVEAAIEEGKLLELGRIQGGGTFDESQDNLFLVYPLQIVFHNIGWYLGFEYAEGEKKGLLKFERLDRLFLGKPQSKARSRNYQIKSLKQLITLYQSCGGLFLGNDPKQQKQYLSKEVSERKKVEVTIEIWFTDQTFKFISEGTRRFPLSQMKMSQPFNRELLRKNRNLFSLRKTSDQKFPHRFRVTLPQWSLEDIDLHRWILGFGGEAKVVSPDDFREIIQAKGSAIESSIR</sequence>
<proteinExistence type="predicted"/>
<dbReference type="AlphaFoldDB" id="A0A5B8NJK4"/>
<keyword evidence="2" id="KW-1185">Reference proteome</keyword>